<protein>
    <submittedName>
        <fullName evidence="1">Uncharacterized protein</fullName>
    </submittedName>
</protein>
<accession>A0A328YDQ8</accession>
<reference evidence="1 2" key="1">
    <citation type="submission" date="2018-06" db="EMBL/GenBank/DDBJ databases">
        <title>Genomic Encyclopedia of Archaeal and Bacterial Type Strains, Phase II (KMG-II): from individual species to whole genera.</title>
        <authorList>
            <person name="Goeker M."/>
        </authorList>
    </citation>
    <scope>NUCLEOTIDE SEQUENCE [LARGE SCALE GENOMIC DNA]</scope>
    <source>
        <strain evidence="1 2">DSM 25663</strain>
    </source>
</reference>
<evidence type="ECO:0000313" key="2">
    <source>
        <dbReference type="Proteomes" id="UP000248840"/>
    </source>
</evidence>
<keyword evidence="2" id="KW-1185">Reference proteome</keyword>
<dbReference type="Proteomes" id="UP000248840">
    <property type="component" value="Unassembled WGS sequence"/>
</dbReference>
<dbReference type="EMBL" id="QLSZ01000006">
    <property type="protein sequence ID" value="RAR71660.1"/>
    <property type="molecule type" value="Genomic_DNA"/>
</dbReference>
<organism evidence="1 2">
    <name type="scientific">Flavobacterium aciduliphilum</name>
    <dbReference type="NCBI Taxonomy" id="1101402"/>
    <lineage>
        <taxon>Bacteria</taxon>
        <taxon>Pseudomonadati</taxon>
        <taxon>Bacteroidota</taxon>
        <taxon>Flavobacteriia</taxon>
        <taxon>Flavobacteriales</taxon>
        <taxon>Flavobacteriaceae</taxon>
        <taxon>Flavobacterium</taxon>
    </lineage>
</organism>
<gene>
    <name evidence="1" type="ORF">CLV55_1068</name>
</gene>
<proteinExistence type="predicted"/>
<name>A0A328YDQ8_9FLAO</name>
<comment type="caution">
    <text evidence="1">The sequence shown here is derived from an EMBL/GenBank/DDBJ whole genome shotgun (WGS) entry which is preliminary data.</text>
</comment>
<dbReference type="AlphaFoldDB" id="A0A328YDQ8"/>
<sequence>MRGVLFRINLYKNHSNALFFYKNKINNAKKLNLT</sequence>
<evidence type="ECO:0000313" key="1">
    <source>
        <dbReference type="EMBL" id="RAR71660.1"/>
    </source>
</evidence>